<evidence type="ECO:0000256" key="4">
    <source>
        <dbReference type="ARBA" id="ARBA00022475"/>
    </source>
</evidence>
<keyword evidence="10" id="KW-1185">Reference proteome</keyword>
<dbReference type="SUPFAM" id="SSF143865">
    <property type="entry name" value="CorA soluble domain-like"/>
    <property type="match status" value="1"/>
</dbReference>
<evidence type="ECO:0000256" key="1">
    <source>
        <dbReference type="ARBA" id="ARBA00004651"/>
    </source>
</evidence>
<keyword evidence="5 8" id="KW-0812">Transmembrane</keyword>
<dbReference type="PANTHER" id="PTHR46494">
    <property type="entry name" value="CORA FAMILY METAL ION TRANSPORTER (EUROFUNG)"/>
    <property type="match status" value="1"/>
</dbReference>
<dbReference type="SUPFAM" id="SSF144083">
    <property type="entry name" value="Magnesium transport protein CorA, transmembrane region"/>
    <property type="match status" value="1"/>
</dbReference>
<comment type="caution">
    <text evidence="9">The sequence shown here is derived from an EMBL/GenBank/DDBJ whole genome shotgun (WGS) entry which is preliminary data.</text>
</comment>
<evidence type="ECO:0000256" key="6">
    <source>
        <dbReference type="ARBA" id="ARBA00022989"/>
    </source>
</evidence>
<organism evidence="9 10">
    <name type="scientific">Phycicoccus sonneratiae</name>
    <dbReference type="NCBI Taxonomy" id="2807628"/>
    <lineage>
        <taxon>Bacteria</taxon>
        <taxon>Bacillati</taxon>
        <taxon>Actinomycetota</taxon>
        <taxon>Actinomycetes</taxon>
        <taxon>Micrococcales</taxon>
        <taxon>Intrasporangiaceae</taxon>
        <taxon>Phycicoccus</taxon>
    </lineage>
</organism>
<sequence>MIVDRAIYEDGHRRVCGDLSDELDALRAGDDPTAFLWIGLKDPTQAEFDEVNDELQLHPLAVEDAVKGRQRAKVELYDDTVFVVLKPLRYIDRTSDIETGEVMVFVGDRFVVTVRRGELTPLTGIRKELEADAEALRHGPLGVLHRVLDRVVDGYVEIDGEVETDLDELETAVFSDVRTDTGSIYRLKREVLEFRRAAMPLAEPLKMLWSSPRSPVPEGELRLLMRDVSDHLQGVIDHVESYDDLLSGILSAHLAQVSVQQNDDMRRISAWVAIAALPTMIAGVYGMNFEYMPELSASIDVGGSEFRYGYFVVLLVMAGACTVLYRAFKRSGWL</sequence>
<dbReference type="Pfam" id="PF01544">
    <property type="entry name" value="CorA"/>
    <property type="match status" value="1"/>
</dbReference>
<evidence type="ECO:0000256" key="8">
    <source>
        <dbReference type="SAM" id="Phobius"/>
    </source>
</evidence>
<dbReference type="InterPro" id="IPR045863">
    <property type="entry name" value="CorA_TM1_TM2"/>
</dbReference>
<dbReference type="Gene3D" id="1.20.58.340">
    <property type="entry name" value="Magnesium transport protein CorA, transmembrane region"/>
    <property type="match status" value="2"/>
</dbReference>
<evidence type="ECO:0000313" key="10">
    <source>
        <dbReference type="Proteomes" id="UP001430172"/>
    </source>
</evidence>
<comment type="subcellular location">
    <subcellularLocation>
        <location evidence="1">Cell membrane</location>
        <topology evidence="1">Multi-pass membrane protein</topology>
    </subcellularLocation>
</comment>
<accession>A0ABS2CIA6</accession>
<comment type="similarity">
    <text evidence="2">Belongs to the CorA metal ion transporter (MIT) (TC 1.A.35) family.</text>
</comment>
<keyword evidence="6 8" id="KW-1133">Transmembrane helix</keyword>
<dbReference type="InterPro" id="IPR045861">
    <property type="entry name" value="CorA_cytoplasmic_dom"/>
</dbReference>
<dbReference type="Proteomes" id="UP001430172">
    <property type="component" value="Unassembled WGS sequence"/>
</dbReference>
<reference evidence="9" key="1">
    <citation type="submission" date="2021-02" db="EMBL/GenBank/DDBJ databases">
        <title>Phycicoccus sp. MQZ13P-5T, whole genome shotgun sequence.</title>
        <authorList>
            <person name="Tuo L."/>
        </authorList>
    </citation>
    <scope>NUCLEOTIDE SEQUENCE</scope>
    <source>
        <strain evidence="9">MQZ13P-5</strain>
    </source>
</reference>
<feature type="transmembrane region" description="Helical" evidence="8">
    <location>
        <begin position="268"/>
        <end position="288"/>
    </location>
</feature>
<keyword evidence="3" id="KW-0813">Transport</keyword>
<evidence type="ECO:0000256" key="7">
    <source>
        <dbReference type="ARBA" id="ARBA00023136"/>
    </source>
</evidence>
<dbReference type="EMBL" id="JAFDVD010000005">
    <property type="protein sequence ID" value="MBM6399605.1"/>
    <property type="molecule type" value="Genomic_DNA"/>
</dbReference>
<feature type="transmembrane region" description="Helical" evidence="8">
    <location>
        <begin position="308"/>
        <end position="328"/>
    </location>
</feature>
<protein>
    <submittedName>
        <fullName evidence="9">Magnesium and cobalt transport protein CorA</fullName>
    </submittedName>
</protein>
<evidence type="ECO:0000256" key="2">
    <source>
        <dbReference type="ARBA" id="ARBA00009765"/>
    </source>
</evidence>
<dbReference type="PANTHER" id="PTHR46494:SF1">
    <property type="entry name" value="CORA FAMILY METAL ION TRANSPORTER (EUROFUNG)"/>
    <property type="match status" value="1"/>
</dbReference>
<dbReference type="RefSeq" id="WP_204130087.1">
    <property type="nucleotide sequence ID" value="NZ_JAFDVD010000005.1"/>
</dbReference>
<name>A0ABS2CIA6_9MICO</name>
<dbReference type="CDD" id="cd12830">
    <property type="entry name" value="MtCorA-like"/>
    <property type="match status" value="1"/>
</dbReference>
<gene>
    <name evidence="9" type="ORF">JQN70_04320</name>
</gene>
<evidence type="ECO:0000256" key="3">
    <source>
        <dbReference type="ARBA" id="ARBA00022448"/>
    </source>
</evidence>
<evidence type="ECO:0000313" key="9">
    <source>
        <dbReference type="EMBL" id="MBM6399605.1"/>
    </source>
</evidence>
<evidence type="ECO:0000256" key="5">
    <source>
        <dbReference type="ARBA" id="ARBA00022692"/>
    </source>
</evidence>
<dbReference type="Gene3D" id="3.30.460.20">
    <property type="entry name" value="CorA soluble domain-like"/>
    <property type="match status" value="1"/>
</dbReference>
<proteinExistence type="inferred from homology"/>
<keyword evidence="7 8" id="KW-0472">Membrane</keyword>
<keyword evidence="4" id="KW-1003">Cell membrane</keyword>
<dbReference type="InterPro" id="IPR002523">
    <property type="entry name" value="MgTranspt_CorA/ZnTranspt_ZntB"/>
</dbReference>